<dbReference type="Gene3D" id="2.102.10.10">
    <property type="entry name" value="Rieske [2Fe-2S] iron-sulphur domain"/>
    <property type="match status" value="1"/>
</dbReference>
<feature type="domain" description="Rieske" evidence="6">
    <location>
        <begin position="421"/>
        <end position="511"/>
    </location>
</feature>
<dbReference type="PRINTS" id="PR00162">
    <property type="entry name" value="RIESKE"/>
</dbReference>
<dbReference type="RefSeq" id="WP_179237045.1">
    <property type="nucleotide sequence ID" value="NZ_JACBNQ010000002.1"/>
</dbReference>
<dbReference type="InterPro" id="IPR006076">
    <property type="entry name" value="FAD-dep_OxRdtase"/>
</dbReference>
<dbReference type="InterPro" id="IPR036188">
    <property type="entry name" value="FAD/NAD-bd_sf"/>
</dbReference>
<keyword evidence="2" id="KW-0479">Metal-binding</keyword>
<evidence type="ECO:0000313" key="8">
    <source>
        <dbReference type="Proteomes" id="UP000611629"/>
    </source>
</evidence>
<name>A0A974BI68_SEDHY</name>
<dbReference type="EMBL" id="JACBNQ010000002">
    <property type="protein sequence ID" value="NYB73366.1"/>
    <property type="molecule type" value="Genomic_DNA"/>
</dbReference>
<accession>A0A974BI68</accession>
<dbReference type="Gene3D" id="3.30.9.10">
    <property type="entry name" value="D-Amino Acid Oxidase, subunit A, domain 2"/>
    <property type="match status" value="1"/>
</dbReference>
<dbReference type="Pfam" id="PF00355">
    <property type="entry name" value="Rieske"/>
    <property type="match status" value="1"/>
</dbReference>
<dbReference type="GO" id="GO:0004497">
    <property type="term" value="F:monooxygenase activity"/>
    <property type="evidence" value="ECO:0007669"/>
    <property type="project" value="UniProtKB-ARBA"/>
</dbReference>
<dbReference type="GO" id="GO:0016705">
    <property type="term" value="F:oxidoreductase activity, acting on paired donors, with incorporation or reduction of molecular oxygen"/>
    <property type="evidence" value="ECO:0007669"/>
    <property type="project" value="UniProtKB-ARBA"/>
</dbReference>
<dbReference type="Gene3D" id="3.50.50.60">
    <property type="entry name" value="FAD/NAD(P)-binding domain"/>
    <property type="match status" value="1"/>
</dbReference>
<keyword evidence="4" id="KW-0411">Iron-sulfur</keyword>
<dbReference type="InterPro" id="IPR036922">
    <property type="entry name" value="Rieske_2Fe-2S_sf"/>
</dbReference>
<dbReference type="GO" id="GO:0046872">
    <property type="term" value="F:metal ion binding"/>
    <property type="evidence" value="ECO:0007669"/>
    <property type="project" value="UniProtKB-KW"/>
</dbReference>
<dbReference type="PANTHER" id="PTHR13847">
    <property type="entry name" value="SARCOSINE DEHYDROGENASE-RELATED"/>
    <property type="match status" value="1"/>
</dbReference>
<gene>
    <name evidence="7" type="ORF">HZF24_04350</name>
</gene>
<keyword evidence="3" id="KW-0408">Iron</keyword>
<comment type="caution">
    <text evidence="7">The sequence shown here is derived from an EMBL/GenBank/DDBJ whole genome shotgun (WGS) entry which is preliminary data.</text>
</comment>
<protein>
    <submittedName>
        <fullName evidence="7">FAD-dependent oxidoreductase</fullName>
    </submittedName>
</protein>
<dbReference type="PANTHER" id="PTHR13847:SF274">
    <property type="entry name" value="RIESKE 2FE-2S IRON-SULFUR PROTEIN YHFW-RELATED"/>
    <property type="match status" value="1"/>
</dbReference>
<keyword evidence="5" id="KW-1015">Disulfide bond</keyword>
<dbReference type="GO" id="GO:0016020">
    <property type="term" value="C:membrane"/>
    <property type="evidence" value="ECO:0007669"/>
    <property type="project" value="InterPro"/>
</dbReference>
<keyword evidence="8" id="KW-1185">Reference proteome</keyword>
<evidence type="ECO:0000313" key="7">
    <source>
        <dbReference type="EMBL" id="NYB73366.1"/>
    </source>
</evidence>
<dbReference type="GO" id="GO:0051537">
    <property type="term" value="F:2 iron, 2 sulfur cluster binding"/>
    <property type="evidence" value="ECO:0007669"/>
    <property type="project" value="UniProtKB-KW"/>
</dbReference>
<evidence type="ECO:0000256" key="1">
    <source>
        <dbReference type="ARBA" id="ARBA00022714"/>
    </source>
</evidence>
<sequence>MEYPRRSYWHESADNKIEATQNSDKVNGSSYDVLIIGAGLTGLNTAYLLKDSGLKIGIIEATTVGYGVTGYTTAKITVQHELIYDYLINSFSLEEAKKYLKANEEGIRLYKKIIEENNIQCDYKEQTAYVYAVTDREHDEIKKELDAYEKLGVDGFYTESIPLPIEAKGAIGIKNQGQFNPLKYLYTLYNIINRTENCEVYENVRALNIEPSDGKHLVTTDAGEIKADKVIVATHYPFDNSFGLYFLRLYQEKSYILAAKTKEEPFEGMYINHTEPVYSMRYQFSDKENILLLGGGKHRTGEKENEEDSYRELEDFLNENFPGAEIVSKWSTQDCKSYDKVPFIGLYSSSVDNLYVATGFKKWGMSHSAAAAIILRNKILNIEDDFSDVFNPSRYTVAQSSKEFFNSVGVILKSFAKRIAPPPDDVDDIEVGEGKIINYHSMKIGVYKDEKGDYFVINPVCSHLKCSLSFNEAEKTWDCPCHGSRFDIKGNVLEGPAVKPLDRIHNVKISQ</sequence>
<proteinExistence type="predicted"/>
<organism evidence="7 8">
    <name type="scientific">Sedimentibacter hydroxybenzoicus DSM 7310</name>
    <dbReference type="NCBI Taxonomy" id="1123245"/>
    <lineage>
        <taxon>Bacteria</taxon>
        <taxon>Bacillati</taxon>
        <taxon>Bacillota</taxon>
        <taxon>Tissierellia</taxon>
        <taxon>Sedimentibacter</taxon>
    </lineage>
</organism>
<dbReference type="Pfam" id="PF01266">
    <property type="entry name" value="DAO"/>
    <property type="match status" value="1"/>
</dbReference>
<evidence type="ECO:0000256" key="3">
    <source>
        <dbReference type="ARBA" id="ARBA00023004"/>
    </source>
</evidence>
<evidence type="ECO:0000256" key="4">
    <source>
        <dbReference type="ARBA" id="ARBA00023014"/>
    </source>
</evidence>
<dbReference type="PROSITE" id="PS51296">
    <property type="entry name" value="RIESKE"/>
    <property type="match status" value="1"/>
</dbReference>
<dbReference type="AlphaFoldDB" id="A0A974BI68"/>
<reference evidence="7" key="1">
    <citation type="submission" date="2020-07" db="EMBL/GenBank/DDBJ databases">
        <title>Genomic analysis of a strain of Sedimentibacter Hydroxybenzoicus DSM7310.</title>
        <authorList>
            <person name="Ma S."/>
        </authorList>
    </citation>
    <scope>NUCLEOTIDE SEQUENCE</scope>
    <source>
        <strain evidence="7">DSM 7310</strain>
    </source>
</reference>
<dbReference type="Proteomes" id="UP000611629">
    <property type="component" value="Unassembled WGS sequence"/>
</dbReference>
<evidence type="ECO:0000256" key="2">
    <source>
        <dbReference type="ARBA" id="ARBA00022723"/>
    </source>
</evidence>
<dbReference type="GO" id="GO:0005737">
    <property type="term" value="C:cytoplasm"/>
    <property type="evidence" value="ECO:0007669"/>
    <property type="project" value="TreeGrafter"/>
</dbReference>
<dbReference type="SUPFAM" id="SSF50022">
    <property type="entry name" value="ISP domain"/>
    <property type="match status" value="1"/>
</dbReference>
<evidence type="ECO:0000259" key="6">
    <source>
        <dbReference type="PROSITE" id="PS51296"/>
    </source>
</evidence>
<dbReference type="InterPro" id="IPR005805">
    <property type="entry name" value="Rieske_Fe-S_prot_C"/>
</dbReference>
<evidence type="ECO:0000256" key="5">
    <source>
        <dbReference type="ARBA" id="ARBA00023157"/>
    </source>
</evidence>
<dbReference type="InterPro" id="IPR017941">
    <property type="entry name" value="Rieske_2Fe-2S"/>
</dbReference>
<keyword evidence="1" id="KW-0001">2Fe-2S</keyword>
<dbReference type="SUPFAM" id="SSF51905">
    <property type="entry name" value="FAD/NAD(P)-binding domain"/>
    <property type="match status" value="1"/>
</dbReference>